<dbReference type="AlphaFoldDB" id="A0A101E628"/>
<accession>A0A101E628</accession>
<reference evidence="2 4" key="1">
    <citation type="journal article" date="2018" name="Nat. Biotechnol.">
        <title>A standardized bacterial taxonomy based on genome phylogeny substantially revises the tree of life.</title>
        <authorList>
            <person name="Parks D.H."/>
            <person name="Chuvochina M."/>
            <person name="Waite D.W."/>
            <person name="Rinke C."/>
            <person name="Skarshewski A."/>
            <person name="Chaumeil P.A."/>
            <person name="Hugenholtz P."/>
        </authorList>
    </citation>
    <scope>NUCLEOTIDE SEQUENCE [LARGE SCALE GENOMIC DNA]</scope>
    <source>
        <strain evidence="2">UBA12544</strain>
    </source>
</reference>
<evidence type="ECO:0000313" key="4">
    <source>
        <dbReference type="Proteomes" id="UP000264445"/>
    </source>
</evidence>
<name>A0A101E628_9THEO</name>
<sequence>MNTKFITRTAILLAITIVFQFMKMPQLVTGSVVNAMLLIAAGTVGMWSGITIGCLTPVIAFLVGIMGFPLMIPFIMIGNSLYVMLFSMQKNKILGMILGALVKFIWLAISVKYIIQLFNVKVPLKIVQAFTTPQLITAIIGGILGLIVISLLENYFRFSKE</sequence>
<dbReference type="Proteomes" id="UP000294886">
    <property type="component" value="Unassembled WGS sequence"/>
</dbReference>
<evidence type="ECO:0000313" key="5">
    <source>
        <dbReference type="Proteomes" id="UP000294886"/>
    </source>
</evidence>
<feature type="transmembrane region" description="Helical" evidence="1">
    <location>
        <begin position="93"/>
        <end position="115"/>
    </location>
</feature>
<feature type="transmembrane region" description="Helical" evidence="1">
    <location>
        <begin position="46"/>
        <end position="72"/>
    </location>
</feature>
<dbReference type="InterPro" id="IPR024529">
    <property type="entry name" value="ECF_trnsprt_substrate-spec"/>
</dbReference>
<gene>
    <name evidence="2" type="ORF">DEA61_09975</name>
    <name evidence="3" type="ORF">EV203_106127</name>
</gene>
<dbReference type="EMBL" id="SLWU01000006">
    <property type="protein sequence ID" value="TCO67704.1"/>
    <property type="molecule type" value="Genomic_DNA"/>
</dbReference>
<dbReference type="Pfam" id="PF12822">
    <property type="entry name" value="ECF_trnsprt"/>
    <property type="match status" value="1"/>
</dbReference>
<keyword evidence="1" id="KW-0812">Transmembrane</keyword>
<evidence type="ECO:0000313" key="3">
    <source>
        <dbReference type="EMBL" id="TCO67704.1"/>
    </source>
</evidence>
<proteinExistence type="predicted"/>
<protein>
    <submittedName>
        <fullName evidence="2">ECF transporter S component</fullName>
    </submittedName>
</protein>
<dbReference type="GO" id="GO:0022857">
    <property type="term" value="F:transmembrane transporter activity"/>
    <property type="evidence" value="ECO:0007669"/>
    <property type="project" value="InterPro"/>
</dbReference>
<reference evidence="3 5" key="2">
    <citation type="submission" date="2019-03" db="EMBL/GenBank/DDBJ databases">
        <title>Genomic Encyclopedia of Type Strains, Phase IV (KMG-IV): sequencing the most valuable type-strain genomes for metagenomic binning, comparative biology and taxonomic classification.</title>
        <authorList>
            <person name="Goeker M."/>
        </authorList>
    </citation>
    <scope>NUCLEOTIDE SEQUENCE [LARGE SCALE GENOMIC DNA]</scope>
    <source>
        <strain evidence="3 5">DSM 13054</strain>
    </source>
</reference>
<evidence type="ECO:0000313" key="2">
    <source>
        <dbReference type="EMBL" id="HBT50091.1"/>
    </source>
</evidence>
<comment type="caution">
    <text evidence="2">The sequence shown here is derived from an EMBL/GenBank/DDBJ whole genome shotgun (WGS) entry which is preliminary data.</text>
</comment>
<keyword evidence="1" id="KW-0472">Membrane</keyword>
<feature type="transmembrane region" description="Helical" evidence="1">
    <location>
        <begin position="135"/>
        <end position="156"/>
    </location>
</feature>
<dbReference type="RefSeq" id="WP_132039294.1">
    <property type="nucleotide sequence ID" value="NZ_DOLB01000146.1"/>
</dbReference>
<dbReference type="Proteomes" id="UP000264445">
    <property type="component" value="Unassembled WGS sequence"/>
</dbReference>
<dbReference type="EMBL" id="DOLB01000146">
    <property type="protein sequence ID" value="HBT50091.1"/>
    <property type="molecule type" value="Genomic_DNA"/>
</dbReference>
<dbReference type="Gene3D" id="1.10.1760.20">
    <property type="match status" value="1"/>
</dbReference>
<keyword evidence="1" id="KW-1133">Transmembrane helix</keyword>
<evidence type="ECO:0000256" key="1">
    <source>
        <dbReference type="SAM" id="Phobius"/>
    </source>
</evidence>
<organism evidence="2 4">
    <name type="scientific">Caldanaerobacter subterraneus</name>
    <dbReference type="NCBI Taxonomy" id="911092"/>
    <lineage>
        <taxon>Bacteria</taxon>
        <taxon>Bacillati</taxon>
        <taxon>Bacillota</taxon>
        <taxon>Clostridia</taxon>
        <taxon>Thermoanaerobacterales</taxon>
        <taxon>Thermoanaerobacteraceae</taxon>
        <taxon>Caldanaerobacter</taxon>
    </lineage>
</organism>